<reference evidence="1 2" key="1">
    <citation type="submission" date="2018-06" db="EMBL/GenBank/DDBJ databases">
        <title>Genomic Encyclopedia of Type Strains, Phase IV (KMG-IV): sequencing the most valuable type-strain genomes for metagenomic binning, comparative biology and taxonomic classification.</title>
        <authorList>
            <person name="Goeker M."/>
        </authorList>
    </citation>
    <scope>NUCLEOTIDE SEQUENCE [LARGE SCALE GENOMIC DNA]</scope>
    <source>
        <strain evidence="1 2">DSM 30166</strain>
    </source>
</reference>
<evidence type="ECO:0000313" key="1">
    <source>
        <dbReference type="EMBL" id="RBP60981.1"/>
    </source>
</evidence>
<sequence>MIIEIPDVWISAAKKHEQYLCKTIAAYFRKEYLAGPPCLLLHQVKLFVRRNLRTIVATSTRNFSSVIDDFNHTFTTDDTKQSTQRDEALGMLKNIFNYEKFRDSRKIWGAYLLCECSVYKVCPYCHLRTIDTNPKSDELTGYRPDLDHYISQSNYPFLALSLGNIMPSCSKCNGPQMKHDTDFYKVPHLNPQVDKAVLSFSLLPASGKSWSPELRALRGRKKDYLIHIAAPEGNIAASRSLTTFQLIPQYQNHLHEAWRIAKSIRKNLSFAKSVGQVTGLNILSQDQAEEIETILGFSPDREDFRNIPLGKMMLDVWNDVQSWEISSSSQGLNAFPP</sequence>
<proteinExistence type="predicted"/>
<name>A0A366I0T0_9GAMM</name>
<dbReference type="Proteomes" id="UP000253046">
    <property type="component" value="Unassembled WGS sequence"/>
</dbReference>
<evidence type="ECO:0008006" key="3">
    <source>
        <dbReference type="Google" id="ProtNLM"/>
    </source>
</evidence>
<dbReference type="AlphaFoldDB" id="A0A366I0T0"/>
<gene>
    <name evidence="1" type="ORF">DES54_12833</name>
</gene>
<organism evidence="1 2">
    <name type="scientific">Brenneria salicis ATCC 15712 = DSM 30166</name>
    <dbReference type="NCBI Taxonomy" id="714314"/>
    <lineage>
        <taxon>Bacteria</taxon>
        <taxon>Pseudomonadati</taxon>
        <taxon>Pseudomonadota</taxon>
        <taxon>Gammaproteobacteria</taxon>
        <taxon>Enterobacterales</taxon>
        <taxon>Pectobacteriaceae</taxon>
        <taxon>Brenneria</taxon>
    </lineage>
</organism>
<protein>
    <recommendedName>
        <fullName evidence="3">HNH endonuclease</fullName>
    </recommendedName>
</protein>
<keyword evidence="2" id="KW-1185">Reference proteome</keyword>
<dbReference type="OrthoDB" id="9816185at2"/>
<dbReference type="RefSeq" id="WP_113867794.1">
    <property type="nucleotide sequence ID" value="NZ_AGJP01000001.1"/>
</dbReference>
<evidence type="ECO:0000313" key="2">
    <source>
        <dbReference type="Proteomes" id="UP000253046"/>
    </source>
</evidence>
<comment type="caution">
    <text evidence="1">The sequence shown here is derived from an EMBL/GenBank/DDBJ whole genome shotgun (WGS) entry which is preliminary data.</text>
</comment>
<accession>A0A366I0T0</accession>
<dbReference type="EMBL" id="QNRY01000028">
    <property type="protein sequence ID" value="RBP60981.1"/>
    <property type="molecule type" value="Genomic_DNA"/>
</dbReference>
<dbReference type="Gene3D" id="1.10.30.50">
    <property type="match status" value="1"/>
</dbReference>